<feature type="region of interest" description="Disordered" evidence="1">
    <location>
        <begin position="35"/>
        <end position="200"/>
    </location>
</feature>
<accession>A0A510JR32</accession>
<feature type="compositionally biased region" description="Basic residues" evidence="1">
    <location>
        <begin position="128"/>
        <end position="138"/>
    </location>
</feature>
<feature type="signal peptide" evidence="2">
    <location>
        <begin position="1"/>
        <end position="20"/>
    </location>
</feature>
<evidence type="ECO:0000256" key="2">
    <source>
        <dbReference type="SAM" id="SignalP"/>
    </source>
</evidence>
<feature type="compositionally biased region" description="Gly residues" evidence="1">
    <location>
        <begin position="178"/>
        <end position="200"/>
    </location>
</feature>
<gene>
    <name evidence="3" type="ORF">JCM16776_1988</name>
</gene>
<feature type="compositionally biased region" description="Basic residues" evidence="1">
    <location>
        <begin position="149"/>
        <end position="158"/>
    </location>
</feature>
<evidence type="ECO:0000313" key="3">
    <source>
        <dbReference type="EMBL" id="BBM41736.1"/>
    </source>
</evidence>
<organism evidence="3 4">
    <name type="scientific">Leptotrichia shahii</name>
    <dbReference type="NCBI Taxonomy" id="157691"/>
    <lineage>
        <taxon>Bacteria</taxon>
        <taxon>Fusobacteriati</taxon>
        <taxon>Fusobacteriota</taxon>
        <taxon>Fusobacteriia</taxon>
        <taxon>Fusobacteriales</taxon>
        <taxon>Leptotrichiaceae</taxon>
        <taxon>Leptotrichia</taxon>
    </lineage>
</organism>
<name>A0A510JR32_9FUSO</name>
<evidence type="ECO:0000256" key="1">
    <source>
        <dbReference type="SAM" id="MobiDB-lite"/>
    </source>
</evidence>
<dbReference type="RefSeq" id="WP_018451366.1">
    <property type="nucleotide sequence ID" value="NZ_AP019827.1"/>
</dbReference>
<feature type="chain" id="PRO_5021702081" evidence="2">
    <location>
        <begin position="21"/>
        <end position="200"/>
    </location>
</feature>
<feature type="compositionally biased region" description="Basic and acidic residues" evidence="1">
    <location>
        <begin position="56"/>
        <end position="72"/>
    </location>
</feature>
<dbReference type="EMBL" id="AP019827">
    <property type="protein sequence ID" value="BBM41736.1"/>
    <property type="molecule type" value="Genomic_DNA"/>
</dbReference>
<sequence>MKQIKGIFLFLMSVVLVAFGSQDSKNAKNLLKKLKDETKEVGKNIVGKKNKAVIADNKKEEAKKEENKKVEQKPAQPQPVQQPAPAAAVQPPQQQPQQPQQNAANNPNSAQNKAVSPEYELNANNKTGGRKGSKKYKKGNQYNFYKEPKHSRLKHSSSSHKSSQVKSQDSSVKPSAGGNSGGSSSSGGTSTGGGDSTSSE</sequence>
<proteinExistence type="predicted"/>
<feature type="compositionally biased region" description="Low complexity" evidence="1">
    <location>
        <begin position="159"/>
        <end position="177"/>
    </location>
</feature>
<dbReference type="KEGG" id="lsz:JCM16776_1988"/>
<evidence type="ECO:0000313" key="4">
    <source>
        <dbReference type="Proteomes" id="UP000322617"/>
    </source>
</evidence>
<protein>
    <submittedName>
        <fullName evidence="3">Uncharacterized protein</fullName>
    </submittedName>
</protein>
<dbReference type="STRING" id="1122172.GCA_000373045_01753"/>
<keyword evidence="2" id="KW-0732">Signal</keyword>
<keyword evidence="4" id="KW-1185">Reference proteome</keyword>
<feature type="compositionally biased region" description="Low complexity" evidence="1">
    <location>
        <begin position="83"/>
        <end position="114"/>
    </location>
</feature>
<dbReference type="AlphaFoldDB" id="A0A510JR32"/>
<dbReference type="Proteomes" id="UP000322617">
    <property type="component" value="Chromosome"/>
</dbReference>
<reference evidence="3 4" key="1">
    <citation type="submission" date="2019-07" db="EMBL/GenBank/DDBJ databases">
        <title>Complete Genome Sequence of Leptotrichia shahii Strain JCM 16776.</title>
        <authorList>
            <person name="Watanabe S."/>
            <person name="Cui L."/>
        </authorList>
    </citation>
    <scope>NUCLEOTIDE SEQUENCE [LARGE SCALE GENOMIC DNA]</scope>
    <source>
        <strain evidence="3 4">JCM16776</strain>
    </source>
</reference>